<feature type="transmembrane region" description="Helical" evidence="1">
    <location>
        <begin position="35"/>
        <end position="56"/>
    </location>
</feature>
<evidence type="ECO:0000256" key="1">
    <source>
        <dbReference type="SAM" id="Phobius"/>
    </source>
</evidence>
<protein>
    <submittedName>
        <fullName evidence="2">Uncharacterized protein</fullName>
    </submittedName>
</protein>
<organism evidence="2 3">
    <name type="scientific">Postia placenta MAD-698-R-SB12</name>
    <dbReference type="NCBI Taxonomy" id="670580"/>
    <lineage>
        <taxon>Eukaryota</taxon>
        <taxon>Fungi</taxon>
        <taxon>Dikarya</taxon>
        <taxon>Basidiomycota</taxon>
        <taxon>Agaricomycotina</taxon>
        <taxon>Agaricomycetes</taxon>
        <taxon>Polyporales</taxon>
        <taxon>Adustoporiaceae</taxon>
        <taxon>Rhodonia</taxon>
    </lineage>
</organism>
<proteinExistence type="predicted"/>
<keyword evidence="1" id="KW-0472">Membrane</keyword>
<evidence type="ECO:0000313" key="3">
    <source>
        <dbReference type="Proteomes" id="UP000194127"/>
    </source>
</evidence>
<dbReference type="EMBL" id="KZ110596">
    <property type="protein sequence ID" value="OSX62583.1"/>
    <property type="molecule type" value="Genomic_DNA"/>
</dbReference>
<reference evidence="2 3" key="1">
    <citation type="submission" date="2017-04" db="EMBL/GenBank/DDBJ databases">
        <title>Genome Sequence of the Model Brown-Rot Fungus Postia placenta SB12.</title>
        <authorList>
            <consortium name="DOE Joint Genome Institute"/>
            <person name="Gaskell J."/>
            <person name="Kersten P."/>
            <person name="Larrondo L.F."/>
            <person name="Canessa P."/>
            <person name="Martinez D."/>
            <person name="Hibbett D."/>
            <person name="Schmoll M."/>
            <person name="Kubicek C.P."/>
            <person name="Martinez A.T."/>
            <person name="Yadav J."/>
            <person name="Master E."/>
            <person name="Magnuson J.K."/>
            <person name="James T."/>
            <person name="Yaver D."/>
            <person name="Berka R."/>
            <person name="Labutti K."/>
            <person name="Lipzen A."/>
            <person name="Aerts A."/>
            <person name="Barry K."/>
            <person name="Henrissat B."/>
            <person name="Blanchette R."/>
            <person name="Grigoriev I."/>
            <person name="Cullen D."/>
        </authorList>
    </citation>
    <scope>NUCLEOTIDE SEQUENCE [LARGE SCALE GENOMIC DNA]</scope>
    <source>
        <strain evidence="2 3">MAD-698-R-SB12</strain>
    </source>
</reference>
<keyword evidence="3" id="KW-1185">Reference proteome</keyword>
<name>A0A1X6N2A3_9APHY</name>
<dbReference type="OrthoDB" id="2804213at2759"/>
<keyword evidence="1" id="KW-0812">Transmembrane</keyword>
<dbReference type="Proteomes" id="UP000194127">
    <property type="component" value="Unassembled WGS sequence"/>
</dbReference>
<dbReference type="GeneID" id="36325661"/>
<evidence type="ECO:0000313" key="2">
    <source>
        <dbReference type="EMBL" id="OSX62583.1"/>
    </source>
</evidence>
<sequence length="125" mass="13597">MEVSTVDLLLRDGTLVFSAVLLLNITDVVLEFKNIFSYTSLIVDVLITILTSRLFLNLRQVNSSRDSTYDSPATSTIQFSSRIVGPLGAPIEHGISTCETDEDDIPLAVIPIAPKQSGTDLQTGR</sequence>
<keyword evidence="1" id="KW-1133">Transmembrane helix</keyword>
<dbReference type="AlphaFoldDB" id="A0A1X6N2A3"/>
<gene>
    <name evidence="2" type="ORF">POSPLADRAFT_1055957</name>
</gene>
<accession>A0A1X6N2A3</accession>
<dbReference type="RefSeq" id="XP_024339377.1">
    <property type="nucleotide sequence ID" value="XM_024480711.1"/>
</dbReference>